<evidence type="ECO:0000256" key="1">
    <source>
        <dbReference type="ARBA" id="ARBA00009578"/>
    </source>
</evidence>
<keyword evidence="5" id="KW-0812">Transmembrane</keyword>
<keyword evidence="7" id="KW-1185">Reference proteome</keyword>
<dbReference type="Gene3D" id="1.10.287.70">
    <property type="match status" value="1"/>
</dbReference>
<name>G9QQX4_9BACI</name>
<comment type="caution">
    <text evidence="6">The sequence shown here is derived from an EMBL/GenBank/DDBJ whole genome shotgun (WGS) entry which is preliminary data.</text>
</comment>
<feature type="transmembrane region" description="Helical" evidence="5">
    <location>
        <begin position="20"/>
        <end position="41"/>
    </location>
</feature>
<dbReference type="Proteomes" id="UP000011747">
    <property type="component" value="Unassembled WGS sequence"/>
</dbReference>
<evidence type="ECO:0000256" key="4">
    <source>
        <dbReference type="ARBA" id="ARBA00023008"/>
    </source>
</evidence>
<dbReference type="EMBL" id="ACWF01000173">
    <property type="protein sequence ID" value="EHL71973.1"/>
    <property type="molecule type" value="Genomic_DNA"/>
</dbReference>
<dbReference type="SUPFAM" id="SSF81442">
    <property type="entry name" value="Cytochrome c oxidase subunit I-like"/>
    <property type="match status" value="1"/>
</dbReference>
<feature type="non-terminal residue" evidence="6">
    <location>
        <position position="1"/>
    </location>
</feature>
<dbReference type="GO" id="GO:0015990">
    <property type="term" value="P:electron transport coupled proton transport"/>
    <property type="evidence" value="ECO:0007669"/>
    <property type="project" value="TreeGrafter"/>
</dbReference>
<dbReference type="GO" id="GO:0009060">
    <property type="term" value="P:aerobic respiration"/>
    <property type="evidence" value="ECO:0007669"/>
    <property type="project" value="InterPro"/>
</dbReference>
<protein>
    <recommendedName>
        <fullName evidence="8">Cytochrome oxidase subunit I profile domain-containing protein</fullName>
    </recommendedName>
</protein>
<dbReference type="InterPro" id="IPR000883">
    <property type="entry name" value="Cyt_C_Oxase_1"/>
</dbReference>
<accession>G9QQX4</accession>
<dbReference type="GO" id="GO:0016020">
    <property type="term" value="C:membrane"/>
    <property type="evidence" value="ECO:0007669"/>
    <property type="project" value="InterPro"/>
</dbReference>
<dbReference type="AlphaFoldDB" id="G9QQX4"/>
<evidence type="ECO:0000256" key="3">
    <source>
        <dbReference type="ARBA" id="ARBA00023004"/>
    </source>
</evidence>
<keyword evidence="4" id="KW-0186">Copper</keyword>
<keyword evidence="5" id="KW-1133">Transmembrane helix</keyword>
<dbReference type="InterPro" id="IPR036927">
    <property type="entry name" value="Cyt_c_oxase-like_su1_sf"/>
</dbReference>
<dbReference type="PATRIC" id="fig|665952.3.peg.3642"/>
<keyword evidence="2" id="KW-0813">Transport</keyword>
<dbReference type="GO" id="GO:0004129">
    <property type="term" value="F:cytochrome-c oxidase activity"/>
    <property type="evidence" value="ECO:0007669"/>
    <property type="project" value="InterPro"/>
</dbReference>
<sequence length="185" mass="21450">YALGFMGMTRRLYTYGWDRGWASLNFVSTIGAFLMGIGFIFQAVQIIYSIKHGEKDTTGDPWNGRTLEWSIPSPAPHYNFAVVPYAPEQDAWWEMKKKMQDPDYKKEKVELEPIHMPKNTGIPFIMSFFWFIAGFGFTFEWVWMIVVGLIGVAATMFARSFQYDDDYYIPVEEIKETESAMGRVV</sequence>
<keyword evidence="3" id="KW-0408">Iron</keyword>
<evidence type="ECO:0000313" key="7">
    <source>
        <dbReference type="Proteomes" id="UP000011747"/>
    </source>
</evidence>
<dbReference type="GO" id="GO:0020037">
    <property type="term" value="F:heme binding"/>
    <property type="evidence" value="ECO:0007669"/>
    <property type="project" value="InterPro"/>
</dbReference>
<organism evidence="6 7">
    <name type="scientific">Bacillus smithii 7_3_47FAA</name>
    <dbReference type="NCBI Taxonomy" id="665952"/>
    <lineage>
        <taxon>Bacteria</taxon>
        <taxon>Bacillati</taxon>
        <taxon>Bacillota</taxon>
        <taxon>Bacilli</taxon>
        <taxon>Bacillales</taxon>
        <taxon>Bacillaceae</taxon>
        <taxon>Bacillus</taxon>
    </lineage>
</organism>
<dbReference type="Gene3D" id="1.20.210.10">
    <property type="entry name" value="Cytochrome c oxidase-like, subunit I domain"/>
    <property type="match status" value="1"/>
</dbReference>
<evidence type="ECO:0000256" key="5">
    <source>
        <dbReference type="SAM" id="Phobius"/>
    </source>
</evidence>
<feature type="transmembrane region" description="Helical" evidence="5">
    <location>
        <begin position="128"/>
        <end position="158"/>
    </location>
</feature>
<evidence type="ECO:0008006" key="8">
    <source>
        <dbReference type="Google" id="ProtNLM"/>
    </source>
</evidence>
<dbReference type="PANTHER" id="PTHR10422:SF35">
    <property type="entry name" value="CYTOCHROME BO(3) UBIQUINOL OXIDASE SUBUNIT 1"/>
    <property type="match status" value="1"/>
</dbReference>
<comment type="similarity">
    <text evidence="1">Belongs to the heme-copper respiratory oxidase family.</text>
</comment>
<reference evidence="6 7" key="1">
    <citation type="submission" date="2011-09" db="EMBL/GenBank/DDBJ databases">
        <title>The Genome Sequence of Bacillus smithii 7_3_47FAA.</title>
        <authorList>
            <consortium name="The Broad Institute Genome Sequencing Platform"/>
            <person name="Earl A."/>
            <person name="Ward D."/>
            <person name="Feldgarden M."/>
            <person name="Gevers D."/>
            <person name="Daigneault M."/>
            <person name="Strauss J."/>
            <person name="Allen-Vercoe E."/>
            <person name="Young S.K."/>
            <person name="Zeng Q."/>
            <person name="Gargeya S."/>
            <person name="Fitzgerald M."/>
            <person name="Haas B."/>
            <person name="Abouelleil A."/>
            <person name="Alvarado L."/>
            <person name="Arachchi H.M."/>
            <person name="Berlin A."/>
            <person name="Brown A."/>
            <person name="Chapman S.B."/>
            <person name="Chen Z."/>
            <person name="Dunbar C."/>
            <person name="Freedman E."/>
            <person name="Gearin G."/>
            <person name="Goldberg J."/>
            <person name="Griggs A."/>
            <person name="Gujja S."/>
            <person name="Heiman D."/>
            <person name="Howarth C."/>
            <person name="Larson L."/>
            <person name="Lui A."/>
            <person name="MacDonald P.J.P."/>
            <person name="Montmayeur A."/>
            <person name="Murphy C."/>
            <person name="Neiman D."/>
            <person name="Pearson M."/>
            <person name="Priest M."/>
            <person name="Roberts A."/>
            <person name="Saif S."/>
            <person name="Shea T."/>
            <person name="Shenoy N."/>
            <person name="Sisk P."/>
            <person name="Stolte C."/>
            <person name="Sykes S."/>
            <person name="Wortman J."/>
            <person name="Nusbaum C."/>
            <person name="Birren B."/>
        </authorList>
    </citation>
    <scope>NUCLEOTIDE SEQUENCE [LARGE SCALE GENOMIC DNA]</scope>
    <source>
        <strain evidence="6 7">7_3_47FAA</strain>
    </source>
</reference>
<dbReference type="HOGENOM" id="CLU_011899_0_2_9"/>
<dbReference type="PANTHER" id="PTHR10422">
    <property type="entry name" value="CYTOCHROME C OXIDASE SUBUNIT 1"/>
    <property type="match status" value="1"/>
</dbReference>
<gene>
    <name evidence="6" type="ORF">HMPREF1015_02397</name>
</gene>
<evidence type="ECO:0000256" key="2">
    <source>
        <dbReference type="ARBA" id="ARBA00022982"/>
    </source>
</evidence>
<keyword evidence="2" id="KW-0249">Electron transport</keyword>
<proteinExistence type="inferred from homology"/>
<keyword evidence="5" id="KW-0472">Membrane</keyword>
<evidence type="ECO:0000313" key="6">
    <source>
        <dbReference type="EMBL" id="EHL71973.1"/>
    </source>
</evidence>
<dbReference type="GO" id="GO:0022904">
    <property type="term" value="P:respiratory electron transport chain"/>
    <property type="evidence" value="ECO:0007669"/>
    <property type="project" value="TreeGrafter"/>
</dbReference>